<keyword evidence="9" id="KW-1185">Reference proteome</keyword>
<dbReference type="AlphaFoldDB" id="A0A1I3MTC0"/>
<evidence type="ECO:0000256" key="5">
    <source>
        <dbReference type="RuleBase" id="RU361174"/>
    </source>
</evidence>
<dbReference type="GO" id="GO:0045493">
    <property type="term" value="P:xylan catabolic process"/>
    <property type="evidence" value="ECO:0007669"/>
    <property type="project" value="UniProtKB-KW"/>
</dbReference>
<dbReference type="SMART" id="SM00633">
    <property type="entry name" value="Glyco_10"/>
    <property type="match status" value="1"/>
</dbReference>
<evidence type="ECO:0000256" key="6">
    <source>
        <dbReference type="SAM" id="SignalP"/>
    </source>
</evidence>
<feature type="signal peptide" evidence="6">
    <location>
        <begin position="1"/>
        <end position="20"/>
    </location>
</feature>
<evidence type="ECO:0000313" key="9">
    <source>
        <dbReference type="Proteomes" id="UP000182737"/>
    </source>
</evidence>
<sequence>MMKKTLITLAAALMIFTGCAAKKSDGKTNFSAKESPKIDISKFDPEREKEALAATPPVIWTEVPGVKDAMLNYFDYFGFCVSYNNSFREPLLQKGLPIHASVITMENEFKPDFIFGWNKFNKFTEFRGEDGKYYKVPADIPDFKQMDSILSDMKKLGLKLRGHTLVWHSQTPLWFFQKNYGFNDEKELVGPDEMNARMEWYIKTVLEHVAEWEKKNINGEHMIIAWDVVNEAASDNATDTNFLRDAGTSNWFAIYGNETFIVNAFRYANKYAPKDVKLVYNDYGCASPAKNKAICKIIDAIQAAPDARIDAAGMQTHIGIYDSAKAFETAVRNFLAKGINVQITEMDVANGNSSYNAMKLKDVYYTWIKMFIDNRKEPGKNGIEGVTLWGVRDEWTWLNSMHKGHTQYPLLFNDKEFHCKPAYYGVMEAAQK</sequence>
<dbReference type="GO" id="GO:0031176">
    <property type="term" value="F:endo-1,4-beta-xylanase activity"/>
    <property type="evidence" value="ECO:0007669"/>
    <property type="project" value="UniProtKB-EC"/>
</dbReference>
<accession>A0A1I3MTC0</accession>
<keyword evidence="2 5" id="KW-0119">Carbohydrate metabolism</keyword>
<dbReference type="EMBL" id="FORI01000010">
    <property type="protein sequence ID" value="SFJ00040.1"/>
    <property type="molecule type" value="Genomic_DNA"/>
</dbReference>
<keyword evidence="1 5" id="KW-0378">Hydrolase</keyword>
<evidence type="ECO:0000259" key="7">
    <source>
        <dbReference type="PROSITE" id="PS51760"/>
    </source>
</evidence>
<dbReference type="Pfam" id="PF00331">
    <property type="entry name" value="Glyco_hydro_10"/>
    <property type="match status" value="1"/>
</dbReference>
<dbReference type="PROSITE" id="PS51760">
    <property type="entry name" value="GH10_2"/>
    <property type="match status" value="1"/>
</dbReference>
<dbReference type="OrthoDB" id="9809277at2"/>
<organism evidence="8 9">
    <name type="scientific">Treponema bryantii</name>
    <dbReference type="NCBI Taxonomy" id="163"/>
    <lineage>
        <taxon>Bacteria</taxon>
        <taxon>Pseudomonadati</taxon>
        <taxon>Spirochaetota</taxon>
        <taxon>Spirochaetia</taxon>
        <taxon>Spirochaetales</taxon>
        <taxon>Treponemataceae</taxon>
        <taxon>Treponema</taxon>
    </lineage>
</organism>
<comment type="similarity">
    <text evidence="5">Belongs to the glycosyl hydrolase 10 (cellulase F) family.</text>
</comment>
<dbReference type="InterPro" id="IPR044846">
    <property type="entry name" value="GH10"/>
</dbReference>
<keyword evidence="3 5" id="KW-0326">Glycosidase</keyword>
<keyword evidence="4 5" id="KW-0624">Polysaccharide degradation</keyword>
<dbReference type="RefSeq" id="WP_074933193.1">
    <property type="nucleotide sequence ID" value="NZ_FORI01000010.1"/>
</dbReference>
<feature type="domain" description="GH10" evidence="7">
    <location>
        <begin position="99"/>
        <end position="429"/>
    </location>
</feature>
<dbReference type="Gene3D" id="3.20.20.80">
    <property type="entry name" value="Glycosidases"/>
    <property type="match status" value="1"/>
</dbReference>
<evidence type="ECO:0000256" key="4">
    <source>
        <dbReference type="ARBA" id="ARBA00023326"/>
    </source>
</evidence>
<dbReference type="PROSITE" id="PS51257">
    <property type="entry name" value="PROKAR_LIPOPROTEIN"/>
    <property type="match status" value="1"/>
</dbReference>
<proteinExistence type="inferred from homology"/>
<dbReference type="PANTHER" id="PTHR31490">
    <property type="entry name" value="GLYCOSYL HYDROLASE"/>
    <property type="match status" value="1"/>
</dbReference>
<dbReference type="PRINTS" id="PR00134">
    <property type="entry name" value="GLHYDRLASE10"/>
</dbReference>
<dbReference type="InterPro" id="IPR001000">
    <property type="entry name" value="GH10_dom"/>
</dbReference>
<gene>
    <name evidence="8" type="ORF">SAMN04487775_11087</name>
</gene>
<reference evidence="9" key="1">
    <citation type="submission" date="2016-10" db="EMBL/GenBank/DDBJ databases">
        <authorList>
            <person name="Varghese N."/>
            <person name="Submissions S."/>
        </authorList>
    </citation>
    <scope>NUCLEOTIDE SEQUENCE [LARGE SCALE GENOMIC DNA]</scope>
    <source>
        <strain evidence="9">XBD1002</strain>
    </source>
</reference>
<comment type="catalytic activity">
    <reaction evidence="5">
        <text>Endohydrolysis of (1-&gt;4)-beta-D-xylosidic linkages in xylans.</text>
        <dbReference type="EC" id="3.2.1.8"/>
    </reaction>
</comment>
<dbReference type="PANTHER" id="PTHR31490:SF90">
    <property type="entry name" value="ENDO-1,4-BETA-XYLANASE A"/>
    <property type="match status" value="1"/>
</dbReference>
<evidence type="ECO:0000313" key="8">
    <source>
        <dbReference type="EMBL" id="SFJ00040.1"/>
    </source>
</evidence>
<dbReference type="InterPro" id="IPR017853">
    <property type="entry name" value="GH"/>
</dbReference>
<dbReference type="EC" id="3.2.1.8" evidence="5"/>
<dbReference type="Proteomes" id="UP000182737">
    <property type="component" value="Unassembled WGS sequence"/>
</dbReference>
<dbReference type="SUPFAM" id="SSF51445">
    <property type="entry name" value="(Trans)glycosidases"/>
    <property type="match status" value="1"/>
</dbReference>
<protein>
    <recommendedName>
        <fullName evidence="5">Beta-xylanase</fullName>
        <ecNumber evidence="5">3.2.1.8</ecNumber>
    </recommendedName>
</protein>
<evidence type="ECO:0000256" key="1">
    <source>
        <dbReference type="ARBA" id="ARBA00022801"/>
    </source>
</evidence>
<name>A0A1I3MTC0_9SPIR</name>
<evidence type="ECO:0000256" key="2">
    <source>
        <dbReference type="ARBA" id="ARBA00023277"/>
    </source>
</evidence>
<keyword evidence="6" id="KW-0732">Signal</keyword>
<evidence type="ECO:0000256" key="3">
    <source>
        <dbReference type="ARBA" id="ARBA00023295"/>
    </source>
</evidence>
<keyword evidence="8" id="KW-0858">Xylan degradation</keyword>
<feature type="chain" id="PRO_5010357805" description="Beta-xylanase" evidence="6">
    <location>
        <begin position="21"/>
        <end position="432"/>
    </location>
</feature>